<dbReference type="AlphaFoldDB" id="X0TQL6"/>
<evidence type="ECO:0000256" key="4">
    <source>
        <dbReference type="ARBA" id="ARBA00034330"/>
    </source>
</evidence>
<dbReference type="InterPro" id="IPR000891">
    <property type="entry name" value="PYR_CT"/>
</dbReference>
<dbReference type="UniPathway" id="UPA00047">
    <property type="reaction ID" value="UER00066"/>
</dbReference>
<evidence type="ECO:0000256" key="2">
    <source>
        <dbReference type="ARBA" id="ARBA00022325"/>
    </source>
</evidence>
<dbReference type="GO" id="GO:0046912">
    <property type="term" value="F:acyltransferase activity, acyl groups converted into alkyl on transfer"/>
    <property type="evidence" value="ECO:0007669"/>
    <property type="project" value="InterPro"/>
</dbReference>
<keyword evidence="3" id="KW-0808">Transferase</keyword>
<feature type="non-terminal residue" evidence="6">
    <location>
        <position position="94"/>
    </location>
</feature>
<name>X0TQL6_9ZZZZ</name>
<reference evidence="6" key="1">
    <citation type="journal article" date="2014" name="Front. Microbiol.">
        <title>High frequency of phylogenetically diverse reductive dehalogenase-homologous genes in deep subseafloor sedimentary metagenomes.</title>
        <authorList>
            <person name="Kawai M."/>
            <person name="Futagami T."/>
            <person name="Toyoda A."/>
            <person name="Takaki Y."/>
            <person name="Nishi S."/>
            <person name="Hori S."/>
            <person name="Arai W."/>
            <person name="Tsubouchi T."/>
            <person name="Morono Y."/>
            <person name="Uchiyama I."/>
            <person name="Ito T."/>
            <person name="Fujiyama A."/>
            <person name="Inagaki F."/>
            <person name="Takami H."/>
        </authorList>
    </citation>
    <scope>NUCLEOTIDE SEQUENCE</scope>
    <source>
        <strain evidence="6">Expedition CK06-06</strain>
    </source>
</reference>
<dbReference type="InterPro" id="IPR013785">
    <property type="entry name" value="Aldolase_TIM"/>
</dbReference>
<proteinExistence type="predicted"/>
<accession>X0TQL6</accession>
<dbReference type="PROSITE" id="PS00815">
    <property type="entry name" value="AIPM_HOMOCIT_SYNTH_1"/>
    <property type="match status" value="1"/>
</dbReference>
<evidence type="ECO:0000256" key="1">
    <source>
        <dbReference type="ARBA" id="ARBA00004743"/>
    </source>
</evidence>
<evidence type="ECO:0000259" key="5">
    <source>
        <dbReference type="PROSITE" id="PS50991"/>
    </source>
</evidence>
<evidence type="ECO:0000313" key="6">
    <source>
        <dbReference type="EMBL" id="GAF89496.1"/>
    </source>
</evidence>
<dbReference type="InterPro" id="IPR002034">
    <property type="entry name" value="AIPM/Hcit_synth_CS"/>
</dbReference>
<dbReference type="GO" id="GO:0043714">
    <property type="term" value="F:(R)-citramalate synthase activity"/>
    <property type="evidence" value="ECO:0007669"/>
    <property type="project" value="UniProtKB-EC"/>
</dbReference>
<dbReference type="GO" id="GO:0009097">
    <property type="term" value="P:isoleucine biosynthetic process"/>
    <property type="evidence" value="ECO:0007669"/>
    <property type="project" value="UniProtKB-UniPathway"/>
</dbReference>
<dbReference type="PANTHER" id="PTHR43538:SF1">
    <property type="entry name" value="(R)-CITRAMALATE SYNTHASE"/>
    <property type="match status" value="1"/>
</dbReference>
<dbReference type="EMBL" id="BARS01016672">
    <property type="protein sequence ID" value="GAF89496.1"/>
    <property type="molecule type" value="Genomic_DNA"/>
</dbReference>
<gene>
    <name evidence="6" type="ORF">S01H1_27394</name>
</gene>
<feature type="domain" description="Pyruvate carboxyltransferase" evidence="5">
    <location>
        <begin position="4"/>
        <end position="94"/>
    </location>
</feature>
<dbReference type="PANTHER" id="PTHR43538">
    <property type="entry name" value="ALPHA-IPM SYNTHASE/HOMOCITRATE SYNTHASE"/>
    <property type="match status" value="1"/>
</dbReference>
<organism evidence="6">
    <name type="scientific">marine sediment metagenome</name>
    <dbReference type="NCBI Taxonomy" id="412755"/>
    <lineage>
        <taxon>unclassified sequences</taxon>
        <taxon>metagenomes</taxon>
        <taxon>ecological metagenomes</taxon>
    </lineage>
</organism>
<dbReference type="SUPFAM" id="SSF51569">
    <property type="entry name" value="Aldolase"/>
    <property type="match status" value="1"/>
</dbReference>
<dbReference type="Gene3D" id="3.20.20.70">
    <property type="entry name" value="Aldolase class I"/>
    <property type="match status" value="1"/>
</dbReference>
<dbReference type="Pfam" id="PF00682">
    <property type="entry name" value="HMGL-like"/>
    <property type="match status" value="1"/>
</dbReference>
<dbReference type="PROSITE" id="PS50991">
    <property type="entry name" value="PYR_CT"/>
    <property type="match status" value="1"/>
</dbReference>
<evidence type="ECO:0000256" key="3">
    <source>
        <dbReference type="ARBA" id="ARBA00022679"/>
    </source>
</evidence>
<comment type="caution">
    <text evidence="6">The sequence shown here is derived from an EMBL/GenBank/DDBJ whole genome shotgun (WGS) entry which is preliminary data.</text>
</comment>
<protein>
    <recommendedName>
        <fullName evidence="2">(R)-citramalate synthase</fullName>
        <ecNumber evidence="4">2.3.3.21</ecNumber>
    </recommendedName>
</protein>
<dbReference type="InterPro" id="IPR005675">
    <property type="entry name" value="Citramal_synthase"/>
</dbReference>
<comment type="pathway">
    <text evidence="1">Amino-acid biosynthesis; L-isoleucine biosynthesis; 2-oxobutanoate from pyruvate: step 1/3.</text>
</comment>
<dbReference type="EC" id="2.3.3.21" evidence="4"/>
<sequence length="94" mass="10445">MTQVQLYDTTLRDGAQREGISFTVEDKLRIASKLDELGIHFIEGGWPGSNPKDEEFFIKAPSLDLSHALLVAFGSTRHPKAKAEKDPNLHALLD</sequence>